<dbReference type="OrthoDB" id="5196523at2"/>
<feature type="transmembrane region" description="Helical" evidence="1">
    <location>
        <begin position="123"/>
        <end position="145"/>
    </location>
</feature>
<keyword evidence="1" id="KW-0812">Transmembrane</keyword>
<organism evidence="2 3">
    <name type="scientific">Stackebrandtia nassauensis (strain DSM 44728 / CIP 108903 / NRRL B-16338 / NBRC 102104 / LLR-40K-21)</name>
    <dbReference type="NCBI Taxonomy" id="446470"/>
    <lineage>
        <taxon>Bacteria</taxon>
        <taxon>Bacillati</taxon>
        <taxon>Actinomycetota</taxon>
        <taxon>Actinomycetes</taxon>
        <taxon>Glycomycetales</taxon>
        <taxon>Glycomycetaceae</taxon>
        <taxon>Stackebrandtia</taxon>
    </lineage>
</organism>
<protein>
    <submittedName>
        <fullName evidence="2">Uncharacterized protein</fullName>
    </submittedName>
</protein>
<keyword evidence="1" id="KW-1133">Transmembrane helix</keyword>
<dbReference type="STRING" id="446470.Snas_5494"/>
<dbReference type="InterPro" id="IPR006311">
    <property type="entry name" value="TAT_signal"/>
</dbReference>
<dbReference type="AlphaFoldDB" id="D3PW04"/>
<keyword evidence="3" id="KW-1185">Reference proteome</keyword>
<proteinExistence type="predicted"/>
<dbReference type="PROSITE" id="PS51318">
    <property type="entry name" value="TAT"/>
    <property type="match status" value="1"/>
</dbReference>
<dbReference type="HOGENOM" id="CLU_1601694_0_0_11"/>
<reference evidence="2 3" key="1">
    <citation type="journal article" date="2009" name="Stand. Genomic Sci.">
        <title>Complete genome sequence of Stackebrandtia nassauensis type strain (LLR-40K-21).</title>
        <authorList>
            <person name="Munk C."/>
            <person name="Lapidus A."/>
            <person name="Copeland A."/>
            <person name="Jando M."/>
            <person name="Mayilraj S."/>
            <person name="Glavina Del Rio T."/>
            <person name="Nolan M."/>
            <person name="Chen F."/>
            <person name="Lucas S."/>
            <person name="Tice H."/>
            <person name="Cheng J.F."/>
            <person name="Han C."/>
            <person name="Detter J.C."/>
            <person name="Bruce D."/>
            <person name="Goodwin L."/>
            <person name="Chain P."/>
            <person name="Pitluck S."/>
            <person name="Goker M."/>
            <person name="Ovchinikova G."/>
            <person name="Pati A."/>
            <person name="Ivanova N."/>
            <person name="Mavromatis K."/>
            <person name="Chen A."/>
            <person name="Palaniappan K."/>
            <person name="Land M."/>
            <person name="Hauser L."/>
            <person name="Chang Y.J."/>
            <person name="Jeffries C.D."/>
            <person name="Bristow J."/>
            <person name="Eisen J.A."/>
            <person name="Markowitz V."/>
            <person name="Hugenholtz P."/>
            <person name="Kyrpides N.C."/>
            <person name="Klenk H.P."/>
        </authorList>
    </citation>
    <scope>NUCLEOTIDE SEQUENCE [LARGE SCALE GENOMIC DNA]</scope>
    <source>
        <strain evidence="3">DSM 44728 / CIP 108903 / NRRL B-16338 / NBRC 102104 / LLR-40K-21</strain>
    </source>
</reference>
<evidence type="ECO:0000256" key="1">
    <source>
        <dbReference type="SAM" id="Phobius"/>
    </source>
</evidence>
<dbReference type="EMBL" id="CP001778">
    <property type="protein sequence ID" value="ADD45125.1"/>
    <property type="molecule type" value="Genomic_DNA"/>
</dbReference>
<sequence length="166" mass="17805">MTETRSATPTLNRWRRLSRRVLLPLAVLVLLAALAVTGYARFAGSPASAERPFHWDGSTAYVAGGHTPGTYTTCEITPNNGKPRILKVPGSSGGVSLEPWFKGTAEITCGRSVLVTTGMPSSLYPVVSQQAFLVGIAALAVLAWWCGRMPRARLSADDPFCRKSVE</sequence>
<name>D3PW04_STANL</name>
<feature type="transmembrane region" description="Helical" evidence="1">
    <location>
        <begin position="21"/>
        <end position="42"/>
    </location>
</feature>
<keyword evidence="1" id="KW-0472">Membrane</keyword>
<gene>
    <name evidence="2" type="ordered locus">Snas_5494</name>
</gene>
<dbReference type="Proteomes" id="UP000000844">
    <property type="component" value="Chromosome"/>
</dbReference>
<evidence type="ECO:0000313" key="2">
    <source>
        <dbReference type="EMBL" id="ADD45125.1"/>
    </source>
</evidence>
<accession>D3PW04</accession>
<evidence type="ECO:0000313" key="3">
    <source>
        <dbReference type="Proteomes" id="UP000000844"/>
    </source>
</evidence>
<dbReference type="KEGG" id="sna:Snas_5494"/>
<dbReference type="RefSeq" id="WP_013020696.1">
    <property type="nucleotide sequence ID" value="NC_013947.1"/>
</dbReference>